<evidence type="ECO:0000313" key="1">
    <source>
        <dbReference type="EMBL" id="MFD2207512.1"/>
    </source>
</evidence>
<keyword evidence="2" id="KW-1185">Reference proteome</keyword>
<comment type="caution">
    <text evidence="1">The sequence shown here is derived from an EMBL/GenBank/DDBJ whole genome shotgun (WGS) entry which is preliminary data.</text>
</comment>
<accession>A0ABW5BMW5</accession>
<dbReference type="EMBL" id="JBHUII010000011">
    <property type="protein sequence ID" value="MFD2207512.1"/>
    <property type="molecule type" value="Genomic_DNA"/>
</dbReference>
<reference evidence="2" key="1">
    <citation type="journal article" date="2019" name="Int. J. Syst. Evol. Microbiol.">
        <title>The Global Catalogue of Microorganisms (GCM) 10K type strain sequencing project: providing services to taxonomists for standard genome sequencing and annotation.</title>
        <authorList>
            <consortium name="The Broad Institute Genomics Platform"/>
            <consortium name="The Broad Institute Genome Sequencing Center for Infectious Disease"/>
            <person name="Wu L."/>
            <person name="Ma J."/>
        </authorList>
    </citation>
    <scope>NUCLEOTIDE SEQUENCE [LARGE SCALE GENOMIC DNA]</scope>
    <source>
        <strain evidence="2">CGMCC 4.7192</strain>
    </source>
</reference>
<dbReference type="Proteomes" id="UP001597294">
    <property type="component" value="Unassembled WGS sequence"/>
</dbReference>
<sequence length="107" mass="12340">MRILSEKLLKQAEKITEDKLLKNVVLHSNEEKAINRITRIFNSLNSANNKALDVFNADFMDEEVSKDIRLGIYDGDNCLYQKLFRRTHSKLKIISPESLKGYVGLLD</sequence>
<gene>
    <name evidence="1" type="ORF">ACFSKO_17985</name>
</gene>
<evidence type="ECO:0000313" key="2">
    <source>
        <dbReference type="Proteomes" id="UP001597294"/>
    </source>
</evidence>
<dbReference type="RefSeq" id="WP_380254205.1">
    <property type="nucleotide sequence ID" value="NZ_JBHUII010000011.1"/>
</dbReference>
<name>A0ABW5BMW5_9PROT</name>
<proteinExistence type="predicted"/>
<protein>
    <submittedName>
        <fullName evidence="1">Uncharacterized protein</fullName>
    </submittedName>
</protein>
<organism evidence="1 2">
    <name type="scientific">Kiloniella antarctica</name>
    <dbReference type="NCBI Taxonomy" id="1550907"/>
    <lineage>
        <taxon>Bacteria</taxon>
        <taxon>Pseudomonadati</taxon>
        <taxon>Pseudomonadota</taxon>
        <taxon>Alphaproteobacteria</taxon>
        <taxon>Rhodospirillales</taxon>
        <taxon>Kiloniellaceae</taxon>
        <taxon>Kiloniella</taxon>
    </lineage>
</organism>